<gene>
    <name evidence="2" type="ORF">ACFFJK_20100</name>
</gene>
<reference evidence="2 3" key="1">
    <citation type="submission" date="2024-09" db="EMBL/GenBank/DDBJ databases">
        <authorList>
            <person name="Sun Q."/>
            <person name="Mori K."/>
        </authorList>
    </citation>
    <scope>NUCLEOTIDE SEQUENCE [LARGE SCALE GENOMIC DNA]</scope>
    <source>
        <strain evidence="2 3">CCM 7792</strain>
    </source>
</reference>
<name>A0ABV6FKY2_9BURK</name>
<protein>
    <submittedName>
        <fullName evidence="2">PEP-CTERM sorting domain-containing protein</fullName>
    </submittedName>
</protein>
<comment type="caution">
    <text evidence="2">The sequence shown here is derived from an EMBL/GenBank/DDBJ whole genome shotgun (WGS) entry which is preliminary data.</text>
</comment>
<dbReference type="InterPro" id="IPR013424">
    <property type="entry name" value="Ice-binding_C"/>
</dbReference>
<sequence>MLGSSGGIINIPNDGENYPFSITNTTSLTNFSDTGLLSLRISTTSGSFQFVSANLKANVNVGEGSSSEVPEPLSVALLGIGVAGIAASRRRKV</sequence>
<organism evidence="2 3">
    <name type="scientific">Massilia consociata</name>
    <dbReference type="NCBI Taxonomy" id="760117"/>
    <lineage>
        <taxon>Bacteria</taxon>
        <taxon>Pseudomonadati</taxon>
        <taxon>Pseudomonadota</taxon>
        <taxon>Betaproteobacteria</taxon>
        <taxon>Burkholderiales</taxon>
        <taxon>Oxalobacteraceae</taxon>
        <taxon>Telluria group</taxon>
        <taxon>Massilia</taxon>
    </lineage>
</organism>
<dbReference type="RefSeq" id="WP_379681461.1">
    <property type="nucleotide sequence ID" value="NZ_JBHLWP010000019.1"/>
</dbReference>
<proteinExistence type="predicted"/>
<evidence type="ECO:0000313" key="3">
    <source>
        <dbReference type="Proteomes" id="UP001589773"/>
    </source>
</evidence>
<accession>A0ABV6FKY2</accession>
<keyword evidence="3" id="KW-1185">Reference proteome</keyword>
<evidence type="ECO:0000313" key="2">
    <source>
        <dbReference type="EMBL" id="MFC0254200.1"/>
    </source>
</evidence>
<dbReference type="NCBIfam" id="TIGR02595">
    <property type="entry name" value="PEP_CTERM"/>
    <property type="match status" value="1"/>
</dbReference>
<dbReference type="Proteomes" id="UP001589773">
    <property type="component" value="Unassembled WGS sequence"/>
</dbReference>
<feature type="domain" description="Ice-binding protein C-terminal" evidence="1">
    <location>
        <begin position="69"/>
        <end position="90"/>
    </location>
</feature>
<dbReference type="EMBL" id="JBHLWP010000019">
    <property type="protein sequence ID" value="MFC0254200.1"/>
    <property type="molecule type" value="Genomic_DNA"/>
</dbReference>
<evidence type="ECO:0000259" key="1">
    <source>
        <dbReference type="Pfam" id="PF07589"/>
    </source>
</evidence>
<dbReference type="Pfam" id="PF07589">
    <property type="entry name" value="PEP-CTERM"/>
    <property type="match status" value="1"/>
</dbReference>